<dbReference type="SUPFAM" id="SSF50447">
    <property type="entry name" value="Translation proteins"/>
    <property type="match status" value="1"/>
</dbReference>
<dbReference type="Pfam" id="PF00297">
    <property type="entry name" value="Ribosomal_L3"/>
    <property type="match status" value="1"/>
</dbReference>
<keyword evidence="2" id="KW-0699">rRNA-binding</keyword>
<evidence type="ECO:0000313" key="8">
    <source>
        <dbReference type="Proteomes" id="UP000231139"/>
    </source>
</evidence>
<reference evidence="7 8" key="1">
    <citation type="submission" date="2017-09" db="EMBL/GenBank/DDBJ databases">
        <title>Depth-based differentiation of microbial function through sediment-hosted aquifers and enrichment of novel symbionts in the deep terrestrial subsurface.</title>
        <authorList>
            <person name="Probst A.J."/>
            <person name="Ladd B."/>
            <person name="Jarett J.K."/>
            <person name="Geller-Mcgrath D.E."/>
            <person name="Sieber C.M."/>
            <person name="Emerson J.B."/>
            <person name="Anantharaman K."/>
            <person name="Thomas B.C."/>
            <person name="Malmstrom R."/>
            <person name="Stieglmeier M."/>
            <person name="Klingl A."/>
            <person name="Woyke T."/>
            <person name="Ryan C.M."/>
            <person name="Banfield J.F."/>
        </authorList>
    </citation>
    <scope>NUCLEOTIDE SEQUENCE [LARGE SCALE GENOMIC DNA]</scope>
    <source>
        <strain evidence="7">CG11_big_fil_rev_8_21_14_0_20_35_11</strain>
    </source>
</reference>
<keyword evidence="4 7" id="KW-0689">Ribosomal protein</keyword>
<name>A0A2H0N107_9BACT</name>
<accession>A0A2H0N107</accession>
<evidence type="ECO:0000256" key="6">
    <source>
        <dbReference type="NCBIfam" id="TIGR03625"/>
    </source>
</evidence>
<dbReference type="AlphaFoldDB" id="A0A2H0N107"/>
<evidence type="ECO:0000256" key="3">
    <source>
        <dbReference type="ARBA" id="ARBA00022884"/>
    </source>
</evidence>
<dbReference type="InterPro" id="IPR019927">
    <property type="entry name" value="Ribosomal_uL3_bac/org-type"/>
</dbReference>
<dbReference type="PANTHER" id="PTHR11229:SF16">
    <property type="entry name" value="LARGE RIBOSOMAL SUBUNIT PROTEIN UL3C"/>
    <property type="match status" value="1"/>
</dbReference>
<dbReference type="Proteomes" id="UP000231139">
    <property type="component" value="Unassembled WGS sequence"/>
</dbReference>
<dbReference type="EMBL" id="PCWK01000028">
    <property type="protein sequence ID" value="PIR02551.1"/>
    <property type="molecule type" value="Genomic_DNA"/>
</dbReference>
<evidence type="ECO:0000256" key="2">
    <source>
        <dbReference type="ARBA" id="ARBA00022730"/>
    </source>
</evidence>
<dbReference type="PANTHER" id="PTHR11229">
    <property type="entry name" value="50S RIBOSOMAL PROTEIN L3"/>
    <property type="match status" value="1"/>
</dbReference>
<dbReference type="GO" id="GO:0019843">
    <property type="term" value="F:rRNA binding"/>
    <property type="evidence" value="ECO:0007669"/>
    <property type="project" value="UniProtKB-KW"/>
</dbReference>
<sequence>MKFILGIKIGMSQVFDEKGMVTPITLVEAGPCQVLQAKIKDKDGYEAIQIGFIKKKPKKVKKTEKAKEFKWIKEFRSGKSELSELKPNDIIDVSLFKENEKVKVSGLSKGKGFQGGVKRWGFSGRNATHGVKHEHRTLGSVGTSIPARVLKGRKMPGRTGRERITVKNLEIIKIDKENNLLAIRGAAPGRRGTLLEIRG</sequence>
<evidence type="ECO:0000256" key="1">
    <source>
        <dbReference type="ARBA" id="ARBA00006540"/>
    </source>
</evidence>
<dbReference type="GO" id="GO:0022625">
    <property type="term" value="C:cytosolic large ribosomal subunit"/>
    <property type="evidence" value="ECO:0007669"/>
    <property type="project" value="TreeGrafter"/>
</dbReference>
<dbReference type="Gene3D" id="2.40.30.10">
    <property type="entry name" value="Translation factors"/>
    <property type="match status" value="2"/>
</dbReference>
<gene>
    <name evidence="7" type="ORF">COV62_01230</name>
</gene>
<comment type="similarity">
    <text evidence="1">Belongs to the universal ribosomal protein uL3 family.</text>
</comment>
<evidence type="ECO:0000256" key="5">
    <source>
        <dbReference type="ARBA" id="ARBA00023274"/>
    </source>
</evidence>
<organism evidence="7 8">
    <name type="scientific">Candidatus Nealsonbacteria bacterium CG11_big_fil_rev_8_21_14_0_20_35_11</name>
    <dbReference type="NCBI Taxonomy" id="1974713"/>
    <lineage>
        <taxon>Bacteria</taxon>
        <taxon>Candidatus Nealsoniibacteriota</taxon>
    </lineage>
</organism>
<dbReference type="GO" id="GO:0006412">
    <property type="term" value="P:translation"/>
    <property type="evidence" value="ECO:0007669"/>
    <property type="project" value="UniProtKB-UniRule"/>
</dbReference>
<evidence type="ECO:0000313" key="7">
    <source>
        <dbReference type="EMBL" id="PIR02551.1"/>
    </source>
</evidence>
<dbReference type="GO" id="GO:0003735">
    <property type="term" value="F:structural constituent of ribosome"/>
    <property type="evidence" value="ECO:0007669"/>
    <property type="project" value="UniProtKB-UniRule"/>
</dbReference>
<dbReference type="NCBIfam" id="TIGR03625">
    <property type="entry name" value="L3_bact"/>
    <property type="match status" value="1"/>
</dbReference>
<dbReference type="InterPro" id="IPR000597">
    <property type="entry name" value="Ribosomal_uL3"/>
</dbReference>
<dbReference type="FunFam" id="2.40.30.10:FF:000004">
    <property type="entry name" value="50S ribosomal protein L3"/>
    <property type="match status" value="1"/>
</dbReference>
<proteinExistence type="inferred from homology"/>
<evidence type="ECO:0000256" key="4">
    <source>
        <dbReference type="ARBA" id="ARBA00022980"/>
    </source>
</evidence>
<keyword evidence="3" id="KW-0694">RNA-binding</keyword>
<comment type="caution">
    <text evidence="7">The sequence shown here is derived from an EMBL/GenBank/DDBJ whole genome shotgun (WGS) entry which is preliminary data.</text>
</comment>
<keyword evidence="5" id="KW-0687">Ribonucleoprotein</keyword>
<dbReference type="InterPro" id="IPR009000">
    <property type="entry name" value="Transl_B-barrel_sf"/>
</dbReference>
<protein>
    <recommendedName>
        <fullName evidence="6">50S ribosomal protein L3</fullName>
    </recommendedName>
</protein>